<evidence type="ECO:0000256" key="1">
    <source>
        <dbReference type="SAM" id="Phobius"/>
    </source>
</evidence>
<keyword evidence="1" id="KW-1133">Transmembrane helix</keyword>
<feature type="transmembrane region" description="Helical" evidence="1">
    <location>
        <begin position="88"/>
        <end position="108"/>
    </location>
</feature>
<feature type="transmembrane region" description="Helical" evidence="1">
    <location>
        <begin position="33"/>
        <end position="58"/>
    </location>
</feature>
<gene>
    <name evidence="2" type="ORF">ACFSC7_05205</name>
</gene>
<feature type="transmembrane region" description="Helical" evidence="1">
    <location>
        <begin position="174"/>
        <end position="190"/>
    </location>
</feature>
<keyword evidence="3" id="KW-1185">Reference proteome</keyword>
<name>A0ABW4JUH0_9HYPH</name>
<proteinExistence type="predicted"/>
<dbReference type="EMBL" id="JBHUFA010000001">
    <property type="protein sequence ID" value="MFD1694906.1"/>
    <property type="molecule type" value="Genomic_DNA"/>
</dbReference>
<reference evidence="3" key="1">
    <citation type="journal article" date="2019" name="Int. J. Syst. Evol. Microbiol.">
        <title>The Global Catalogue of Microorganisms (GCM) 10K type strain sequencing project: providing services to taxonomists for standard genome sequencing and annotation.</title>
        <authorList>
            <consortium name="The Broad Institute Genomics Platform"/>
            <consortium name="The Broad Institute Genome Sequencing Center for Infectious Disease"/>
            <person name="Wu L."/>
            <person name="Ma J."/>
        </authorList>
    </citation>
    <scope>NUCLEOTIDE SEQUENCE [LARGE SCALE GENOMIC DNA]</scope>
    <source>
        <strain evidence="3">JCM 3369</strain>
    </source>
</reference>
<evidence type="ECO:0000313" key="2">
    <source>
        <dbReference type="EMBL" id="MFD1694906.1"/>
    </source>
</evidence>
<accession>A0ABW4JUH0</accession>
<evidence type="ECO:0000313" key="3">
    <source>
        <dbReference type="Proteomes" id="UP001597327"/>
    </source>
</evidence>
<organism evidence="2 3">
    <name type="scientific">Roseibium aestuarii</name>
    <dbReference type="NCBI Taxonomy" id="2600299"/>
    <lineage>
        <taxon>Bacteria</taxon>
        <taxon>Pseudomonadati</taxon>
        <taxon>Pseudomonadota</taxon>
        <taxon>Alphaproteobacteria</taxon>
        <taxon>Hyphomicrobiales</taxon>
        <taxon>Stappiaceae</taxon>
        <taxon>Roseibium</taxon>
    </lineage>
</organism>
<comment type="caution">
    <text evidence="2">The sequence shown here is derived from an EMBL/GenBank/DDBJ whole genome shotgun (WGS) entry which is preliminary data.</text>
</comment>
<sequence length="204" mass="22412">MNSATLASASAPALEAAEDRPARLRRIRRLSAVMTWGTTGLAVAMGLIVTLAVIWLAWPALFPQLADELFEIAETERNLLDIPFSQRLGLAMLGAVGGGLITLILVRLRQIFAGFQRMEFFAARTLGKVIALGRTLLVFGVFDIFHDPLGTLLMTLDLPEGQRTMELSLDGGEIFVLIFGAIMLTFGWILREAALTHEENQQFI</sequence>
<protein>
    <submittedName>
        <fullName evidence="2">DUF2975 domain-containing protein</fullName>
    </submittedName>
</protein>
<dbReference type="RefSeq" id="WP_149891296.1">
    <property type="nucleotide sequence ID" value="NZ_JBHUFA010000001.1"/>
</dbReference>
<keyword evidence="1" id="KW-0812">Transmembrane</keyword>
<keyword evidence="1" id="KW-0472">Membrane</keyword>
<feature type="transmembrane region" description="Helical" evidence="1">
    <location>
        <begin position="129"/>
        <end position="146"/>
    </location>
</feature>
<dbReference type="Proteomes" id="UP001597327">
    <property type="component" value="Unassembled WGS sequence"/>
</dbReference>